<dbReference type="EMBL" id="CP000828">
    <property type="protein sequence ID" value="ABW28823.1"/>
    <property type="molecule type" value="Genomic_DNA"/>
</dbReference>
<dbReference type="Pfam" id="PF12275">
    <property type="entry name" value="DUF3616"/>
    <property type="match status" value="1"/>
</dbReference>
<gene>
    <name evidence="2" type="ordered locus">AM1_3838</name>
</gene>
<proteinExistence type="predicted"/>
<dbReference type="SUPFAM" id="SSF50956">
    <property type="entry name" value="Thermostable phytase (3-phytase)"/>
    <property type="match status" value="1"/>
</dbReference>
<evidence type="ECO:0000259" key="1">
    <source>
        <dbReference type="Pfam" id="PF12275"/>
    </source>
</evidence>
<accession>B0C6Y4</accession>
<keyword evidence="3" id="KW-1185">Reference proteome</keyword>
<evidence type="ECO:0000313" key="2">
    <source>
        <dbReference type="EMBL" id="ABW28823.1"/>
    </source>
</evidence>
<dbReference type="InterPro" id="IPR022060">
    <property type="entry name" value="DUF3616"/>
</dbReference>
<dbReference type="AlphaFoldDB" id="B0C6Y4"/>
<protein>
    <recommendedName>
        <fullName evidence="1">DUF3616 domain-containing protein</fullName>
    </recommendedName>
</protein>
<reference evidence="2 3" key="1">
    <citation type="journal article" date="2008" name="Proc. Natl. Acad. Sci. U.S.A.">
        <title>Niche adaptation and genome expansion in the chlorophyll d-producing cyanobacterium Acaryochloris marina.</title>
        <authorList>
            <person name="Swingley W.D."/>
            <person name="Chen M."/>
            <person name="Cheung P.C."/>
            <person name="Conrad A.L."/>
            <person name="Dejesa L.C."/>
            <person name="Hao J."/>
            <person name="Honchak B.M."/>
            <person name="Karbach L.E."/>
            <person name="Kurdoglu A."/>
            <person name="Lahiri S."/>
            <person name="Mastrian S.D."/>
            <person name="Miyashita H."/>
            <person name="Page L."/>
            <person name="Ramakrishna P."/>
            <person name="Satoh S."/>
            <person name="Sattley W.M."/>
            <person name="Shimada Y."/>
            <person name="Taylor H.L."/>
            <person name="Tomo T."/>
            <person name="Tsuchiya T."/>
            <person name="Wang Z.T."/>
            <person name="Raymond J."/>
            <person name="Mimuro M."/>
            <person name="Blankenship R.E."/>
            <person name="Touchman J.W."/>
        </authorList>
    </citation>
    <scope>NUCLEOTIDE SEQUENCE [LARGE SCALE GENOMIC DNA]</scope>
    <source>
        <strain evidence="3">MBIC 11017</strain>
    </source>
</reference>
<dbReference type="eggNOG" id="COG0454">
    <property type="taxonomic scope" value="Bacteria"/>
</dbReference>
<dbReference type="KEGG" id="amr:AM1_3838"/>
<dbReference type="Proteomes" id="UP000000268">
    <property type="component" value="Chromosome"/>
</dbReference>
<feature type="domain" description="DUF3616" evidence="1">
    <location>
        <begin position="22"/>
        <end position="302"/>
    </location>
</feature>
<organism evidence="2 3">
    <name type="scientific">Acaryochloris marina (strain MBIC 11017)</name>
    <dbReference type="NCBI Taxonomy" id="329726"/>
    <lineage>
        <taxon>Bacteria</taxon>
        <taxon>Bacillati</taxon>
        <taxon>Cyanobacteriota</taxon>
        <taxon>Cyanophyceae</taxon>
        <taxon>Acaryochloridales</taxon>
        <taxon>Acaryochloridaceae</taxon>
        <taxon>Acaryochloris</taxon>
    </lineage>
</organism>
<evidence type="ECO:0000313" key="3">
    <source>
        <dbReference type="Proteomes" id="UP000000268"/>
    </source>
</evidence>
<name>B0C6Y4_ACAM1</name>
<dbReference type="RefSeq" id="WP_012164194.1">
    <property type="nucleotide sequence ID" value="NC_009925.1"/>
</dbReference>
<dbReference type="STRING" id="329726.AM1_3838"/>
<dbReference type="HOGENOM" id="CLU_039497_0_0_3"/>
<sequence length="315" mass="35424">MMASLKKIEEISFLGEIHEPEDISAIAYFEDYIFVGSDESLNIISLLKKDGQDFKLIRDVPLGLDDEKEEIDIEGMSITRDGKLYVIGSHSSKRKRIKTTKTYAENRQRLETVVVETKKNTIFQLKLDCNTGQVLERESSTQLKGVLEKNTILSRFLNIPSKENGIDIEGLAADNKYLYIGFRGPVLRGNFVPVMVTTFDDLLDYELRFVQLAGNGIRDITRIQEGFLLIAGPVGDGLGPYQLYFWNGEDTIPGEDRPDISEYCRLIGEIPRPSDFPEAKAEGLTILEDQGKEMTAMIVFDGVPQGAPTIFKIEL</sequence>